<dbReference type="PIRSF" id="PIRSF000099">
    <property type="entry name" value="Histidinol_dh"/>
    <property type="match status" value="1"/>
</dbReference>
<feature type="binding site" evidence="3">
    <location>
        <position position="256"/>
    </location>
    <ligand>
        <name>substrate</name>
    </ligand>
</feature>
<feature type="binding site" evidence="3">
    <location>
        <position position="210"/>
    </location>
    <ligand>
        <name>NAD(+)</name>
        <dbReference type="ChEBI" id="CHEBI:57540"/>
    </ligand>
</feature>
<protein>
    <recommendedName>
        <fullName evidence="3">Histidinol dehydrogenase</fullName>
        <shortName evidence="3">HDH</shortName>
        <ecNumber evidence="3">1.1.1.23</ecNumber>
    </recommendedName>
</protein>
<evidence type="ECO:0000313" key="7">
    <source>
        <dbReference type="Proteomes" id="UP001501207"/>
    </source>
</evidence>
<comment type="pathway">
    <text evidence="3">Amino-acid biosynthesis; L-histidine biosynthesis; L-histidine from 5-phospho-alpha-D-ribose 1-diphosphate: step 9/9.</text>
</comment>
<comment type="similarity">
    <text evidence="1 3 4 5">Belongs to the histidinol dehydrogenase family.</text>
</comment>
<keyword evidence="7" id="KW-1185">Reference proteome</keyword>
<feature type="binding site" evidence="3">
    <location>
        <position position="416"/>
    </location>
    <ligand>
        <name>substrate</name>
    </ligand>
</feature>
<keyword evidence="3" id="KW-0479">Metal-binding</keyword>
<evidence type="ECO:0000256" key="1">
    <source>
        <dbReference type="ARBA" id="ARBA00010178"/>
    </source>
</evidence>
<feature type="binding site" evidence="3">
    <location>
        <position position="187"/>
    </location>
    <ligand>
        <name>NAD(+)</name>
        <dbReference type="ChEBI" id="CHEBI:57540"/>
    </ligand>
</feature>
<dbReference type="InterPro" id="IPR012131">
    <property type="entry name" value="Hstdl_DH"/>
</dbReference>
<dbReference type="Pfam" id="PF00815">
    <property type="entry name" value="Histidinol_dh"/>
    <property type="match status" value="1"/>
</dbReference>
<feature type="binding site" evidence="3">
    <location>
        <position position="125"/>
    </location>
    <ligand>
        <name>NAD(+)</name>
        <dbReference type="ChEBI" id="CHEBI:57540"/>
    </ligand>
</feature>
<feature type="binding site" evidence="3">
    <location>
        <position position="234"/>
    </location>
    <ligand>
        <name>substrate</name>
    </ligand>
</feature>
<feature type="binding site" evidence="3">
    <location>
        <position position="324"/>
    </location>
    <ligand>
        <name>substrate</name>
    </ligand>
</feature>
<feature type="binding site" evidence="3">
    <location>
        <position position="256"/>
    </location>
    <ligand>
        <name>Zn(2+)</name>
        <dbReference type="ChEBI" id="CHEBI:29105"/>
    </ligand>
</feature>
<feature type="binding site" evidence="3">
    <location>
        <position position="259"/>
    </location>
    <ligand>
        <name>Zn(2+)</name>
        <dbReference type="ChEBI" id="CHEBI:29105"/>
    </ligand>
</feature>
<dbReference type="EC" id="1.1.1.23" evidence="3"/>
<dbReference type="HAMAP" id="MF_01024">
    <property type="entry name" value="HisD"/>
    <property type="match status" value="1"/>
</dbReference>
<comment type="function">
    <text evidence="3">Catalyzes the sequential NAD-dependent oxidations of L-histidinol to L-histidinaldehyde and then to L-histidine.</text>
</comment>
<dbReference type="PRINTS" id="PR00083">
    <property type="entry name" value="HOLDHDRGNASE"/>
</dbReference>
<accession>A0ABP8FXI8</accession>
<keyword evidence="3" id="KW-0862">Zinc</keyword>
<comment type="catalytic activity">
    <reaction evidence="3">
        <text>L-histidinol + 2 NAD(+) + H2O = L-histidine + 2 NADH + 3 H(+)</text>
        <dbReference type="Rhea" id="RHEA:20641"/>
        <dbReference type="ChEBI" id="CHEBI:15377"/>
        <dbReference type="ChEBI" id="CHEBI:15378"/>
        <dbReference type="ChEBI" id="CHEBI:57540"/>
        <dbReference type="ChEBI" id="CHEBI:57595"/>
        <dbReference type="ChEBI" id="CHEBI:57699"/>
        <dbReference type="ChEBI" id="CHEBI:57945"/>
        <dbReference type="EC" id="1.1.1.23"/>
    </reaction>
</comment>
<dbReference type="PANTHER" id="PTHR21256">
    <property type="entry name" value="HISTIDINOL DEHYDROGENASE HDH"/>
    <property type="match status" value="1"/>
</dbReference>
<feature type="binding site" evidence="3">
    <location>
        <position position="416"/>
    </location>
    <ligand>
        <name>Zn(2+)</name>
        <dbReference type="ChEBI" id="CHEBI:29105"/>
    </ligand>
</feature>
<evidence type="ECO:0000256" key="2">
    <source>
        <dbReference type="ARBA" id="ARBA00023002"/>
    </source>
</evidence>
<keyword evidence="3" id="KW-0520">NAD</keyword>
<dbReference type="SUPFAM" id="SSF53720">
    <property type="entry name" value="ALDH-like"/>
    <property type="match status" value="1"/>
</dbReference>
<keyword evidence="2 3" id="KW-0560">Oxidoreductase</keyword>
<feature type="binding site" evidence="3">
    <location>
        <position position="259"/>
    </location>
    <ligand>
        <name>substrate</name>
    </ligand>
</feature>
<feature type="binding site" evidence="3">
    <location>
        <position position="357"/>
    </location>
    <ligand>
        <name>Zn(2+)</name>
        <dbReference type="ChEBI" id="CHEBI:29105"/>
    </ligand>
</feature>
<dbReference type="RefSeq" id="WP_344979381.1">
    <property type="nucleotide sequence ID" value="NZ_BAABFN010000005.1"/>
</dbReference>
<evidence type="ECO:0000256" key="3">
    <source>
        <dbReference type="HAMAP-Rule" id="MF_01024"/>
    </source>
</evidence>
<reference evidence="7" key="1">
    <citation type="journal article" date="2019" name="Int. J. Syst. Evol. Microbiol.">
        <title>The Global Catalogue of Microorganisms (GCM) 10K type strain sequencing project: providing services to taxonomists for standard genome sequencing and annotation.</title>
        <authorList>
            <consortium name="The Broad Institute Genomics Platform"/>
            <consortium name="The Broad Institute Genome Sequencing Center for Infectious Disease"/>
            <person name="Wu L."/>
            <person name="Ma J."/>
        </authorList>
    </citation>
    <scope>NUCLEOTIDE SEQUENCE [LARGE SCALE GENOMIC DNA]</scope>
    <source>
        <strain evidence="7">JCM 17664</strain>
    </source>
</reference>
<sequence>MMQVIRYPQAAERLLLLQRPVTDHAGLERQVNTVLQEVKEDGDAAIRKYSLQFDKVALEELEISPASRKAAAAQVPEALKRAIAQARENIERFHAAQREVFPPVETMPGVSCWRKSVGIEKVGLYIPGGTAPLFSTVLMLGIPAVLAGCREIILCTPPGTDGNVHPALLYAAEQTGIARIFRIGGVQAIGAMAYGTASVPRVFKIFGPGNQYVTCAKQLVAREGVAIDMPAGPSEVAVFGDDSSIPAFVAADLLSQAEHGIDSQVMLVTDHEPLIAAVQEETARQLEKLPRRNIAAQALSHSRIVLMEDRSAAVALLNEYSPEHLILSCRNAAEMAAQIVNAGSVFLGHYTPESAGDYASGTNHTLPTNGYAKVYGGVSLDSFVKKITFQQITEAGIRNIGPVVETMAAAEGLDAHKNAVSVRLNLLAETDAAAGRSKE</sequence>
<comment type="cofactor">
    <cofactor evidence="3">
        <name>Zn(2+)</name>
        <dbReference type="ChEBI" id="CHEBI:29105"/>
    </cofactor>
    <text evidence="3">Binds 1 zinc ion per subunit.</text>
</comment>
<dbReference type="Gene3D" id="1.20.5.1300">
    <property type="match status" value="1"/>
</dbReference>
<feature type="binding site" evidence="3">
    <location>
        <position position="411"/>
    </location>
    <ligand>
        <name>substrate</name>
    </ligand>
</feature>
<dbReference type="CDD" id="cd06572">
    <property type="entry name" value="Histidinol_dh"/>
    <property type="match status" value="1"/>
</dbReference>
<feature type="active site" description="Proton acceptor" evidence="3">
    <location>
        <position position="324"/>
    </location>
</feature>
<dbReference type="EMBL" id="BAABFN010000005">
    <property type="protein sequence ID" value="GAA4312926.1"/>
    <property type="molecule type" value="Genomic_DNA"/>
</dbReference>
<comment type="caution">
    <text evidence="6">The sequence shown here is derived from an EMBL/GenBank/DDBJ whole genome shotgun (WGS) entry which is preliminary data.</text>
</comment>
<keyword evidence="3" id="KW-0368">Histidine biosynthesis</keyword>
<organism evidence="6 7">
    <name type="scientific">Compostibacter hankyongensis</name>
    <dbReference type="NCBI Taxonomy" id="1007089"/>
    <lineage>
        <taxon>Bacteria</taxon>
        <taxon>Pseudomonadati</taxon>
        <taxon>Bacteroidota</taxon>
        <taxon>Chitinophagia</taxon>
        <taxon>Chitinophagales</taxon>
        <taxon>Chitinophagaceae</taxon>
        <taxon>Compostibacter</taxon>
    </lineage>
</organism>
<dbReference type="PANTHER" id="PTHR21256:SF2">
    <property type="entry name" value="HISTIDINE BIOSYNTHESIS TRIFUNCTIONAL PROTEIN"/>
    <property type="match status" value="1"/>
</dbReference>
<evidence type="ECO:0000313" key="6">
    <source>
        <dbReference type="EMBL" id="GAA4312926.1"/>
    </source>
</evidence>
<dbReference type="NCBIfam" id="TIGR00069">
    <property type="entry name" value="hisD"/>
    <property type="match status" value="1"/>
</dbReference>
<dbReference type="InterPro" id="IPR022695">
    <property type="entry name" value="Histidinol_DH_monofunct"/>
</dbReference>
<proteinExistence type="inferred from homology"/>
<keyword evidence="3" id="KW-0028">Amino-acid biosynthesis</keyword>
<dbReference type="Gene3D" id="3.40.50.1980">
    <property type="entry name" value="Nitrogenase molybdenum iron protein domain"/>
    <property type="match status" value="2"/>
</dbReference>
<dbReference type="InterPro" id="IPR016161">
    <property type="entry name" value="Ald_DH/histidinol_DH"/>
</dbReference>
<feature type="binding site" evidence="3">
    <location>
        <position position="357"/>
    </location>
    <ligand>
        <name>substrate</name>
    </ligand>
</feature>
<feature type="active site" description="Proton acceptor" evidence="3">
    <location>
        <position position="323"/>
    </location>
</feature>
<dbReference type="Proteomes" id="UP001501207">
    <property type="component" value="Unassembled WGS sequence"/>
</dbReference>
<gene>
    <name evidence="6" type="primary">hisD_1</name>
    <name evidence="3" type="synonym">hisD</name>
    <name evidence="6" type="ORF">GCM10023143_22880</name>
</gene>
<evidence type="ECO:0000256" key="4">
    <source>
        <dbReference type="PIRNR" id="PIRNR000099"/>
    </source>
</evidence>
<evidence type="ECO:0000256" key="5">
    <source>
        <dbReference type="RuleBase" id="RU004175"/>
    </source>
</evidence>
<name>A0ABP8FXI8_9BACT</name>